<protein>
    <recommendedName>
        <fullName evidence="1">DUF6438 domain-containing protein</fullName>
    </recommendedName>
</protein>
<evidence type="ECO:0000259" key="1">
    <source>
        <dbReference type="Pfam" id="PF20033"/>
    </source>
</evidence>
<dbReference type="Proteomes" id="UP000198757">
    <property type="component" value="Unassembled WGS sequence"/>
</dbReference>
<dbReference type="EMBL" id="FMZO01000016">
    <property type="protein sequence ID" value="SDD92433.1"/>
    <property type="molecule type" value="Genomic_DNA"/>
</dbReference>
<dbReference type="InterPro" id="IPR045497">
    <property type="entry name" value="DUF6438"/>
</dbReference>
<evidence type="ECO:0000313" key="2">
    <source>
        <dbReference type="EMBL" id="SDD92433.1"/>
    </source>
</evidence>
<dbReference type="AlphaFoldDB" id="A0A1G6YQW9"/>
<reference evidence="3" key="1">
    <citation type="submission" date="2016-10" db="EMBL/GenBank/DDBJ databases">
        <authorList>
            <person name="Varghese N."/>
            <person name="Submissions S."/>
        </authorList>
    </citation>
    <scope>NUCLEOTIDE SEQUENCE [LARGE SCALE GENOMIC DNA]</scope>
    <source>
        <strain evidence="3">DSM 25811 / CCM 8410 / LMG 26954 / E90</strain>
    </source>
</reference>
<proteinExistence type="predicted"/>
<feature type="domain" description="DUF6438" evidence="1">
    <location>
        <begin position="212"/>
        <end position="286"/>
    </location>
</feature>
<name>A0A1G6YQW9_NIADE</name>
<gene>
    <name evidence="2" type="ORF">SAMN04487894_11655</name>
</gene>
<dbReference type="Pfam" id="PF20033">
    <property type="entry name" value="DUF6438"/>
    <property type="match status" value="1"/>
</dbReference>
<sequence>MGNFVKWLAVLLFGVTFANAQSSVKRYNISRIRSVQQVVQLLCNIDSHYRQVKIPSALTFMDSDCQRIADSLKLTPWSKADLDNDGRTDLLIIINQPEHTILCVLDKGGHYELKTLNRDIGSQSCSFPVIAHRGKTAYIKYIRQPDRGTLEVITHFSPINIIFKYGDFIEENPKPAAYAIQKIEYATSGAFITVGETRLVIDARCSALLNDHSSGTLRPEEFAELGSLLNYIKFEDLYEEYRAQASDQTTAIITITYDNGKTKTITDYGMTGTLGLNLLYQKLEALKRSIQWKEHFSPPGPRLVPVSVLP</sequence>
<accession>A0A1G6YQW9</accession>
<organism evidence="2 3">
    <name type="scientific">Niabella drilacis (strain DSM 25811 / CCM 8410 / CCUG 62505 / LMG 26954 / E90)</name>
    <dbReference type="NCBI Taxonomy" id="1285928"/>
    <lineage>
        <taxon>Bacteria</taxon>
        <taxon>Pseudomonadati</taxon>
        <taxon>Bacteroidota</taxon>
        <taxon>Chitinophagia</taxon>
        <taxon>Chitinophagales</taxon>
        <taxon>Chitinophagaceae</taxon>
        <taxon>Niabella</taxon>
    </lineage>
</organism>
<dbReference type="RefSeq" id="WP_143019874.1">
    <property type="nucleotide sequence ID" value="NZ_FMZO01000016.1"/>
</dbReference>
<evidence type="ECO:0000313" key="3">
    <source>
        <dbReference type="Proteomes" id="UP000198757"/>
    </source>
</evidence>
<dbReference type="OrthoDB" id="661646at2"/>
<dbReference type="STRING" id="1285928.SAMN04487894_11655"/>
<keyword evidence="3" id="KW-1185">Reference proteome</keyword>